<comment type="similarity">
    <text evidence="1">Belongs to the SWI5/SAE3 family.</text>
</comment>
<keyword evidence="3" id="KW-0234">DNA repair</keyword>
<organism evidence="5 6">
    <name type="scientific">Testicularia cyperi</name>
    <dbReference type="NCBI Taxonomy" id="1882483"/>
    <lineage>
        <taxon>Eukaryota</taxon>
        <taxon>Fungi</taxon>
        <taxon>Dikarya</taxon>
        <taxon>Basidiomycota</taxon>
        <taxon>Ustilaginomycotina</taxon>
        <taxon>Ustilaginomycetes</taxon>
        <taxon>Ustilaginales</taxon>
        <taxon>Anthracoideaceae</taxon>
        <taxon>Testicularia</taxon>
    </lineage>
</organism>
<dbReference type="AlphaFoldDB" id="A0A317XGA5"/>
<dbReference type="InParanoid" id="A0A317XGA5"/>
<keyword evidence="6" id="KW-1185">Reference proteome</keyword>
<dbReference type="GO" id="GO:0034974">
    <property type="term" value="C:Swi5-Swi2 complex"/>
    <property type="evidence" value="ECO:0007669"/>
    <property type="project" value="TreeGrafter"/>
</dbReference>
<feature type="region of interest" description="Disordered" evidence="4">
    <location>
        <begin position="1"/>
        <end position="107"/>
    </location>
</feature>
<dbReference type="OrthoDB" id="255837at2759"/>
<dbReference type="GO" id="GO:0000709">
    <property type="term" value="P:meiotic joint molecule formation"/>
    <property type="evidence" value="ECO:0007669"/>
    <property type="project" value="TreeGrafter"/>
</dbReference>
<dbReference type="STRING" id="1882483.A0A317XGA5"/>
<evidence type="ECO:0000256" key="4">
    <source>
        <dbReference type="SAM" id="MobiDB-lite"/>
    </source>
</evidence>
<evidence type="ECO:0000256" key="3">
    <source>
        <dbReference type="ARBA" id="ARBA00023204"/>
    </source>
</evidence>
<proteinExistence type="inferred from homology"/>
<evidence type="ECO:0000256" key="1">
    <source>
        <dbReference type="ARBA" id="ARBA00008060"/>
    </source>
</evidence>
<dbReference type="InterPro" id="IPR010760">
    <property type="entry name" value="DNA-repair_Swi5"/>
</dbReference>
<keyword evidence="2" id="KW-0227">DNA damage</keyword>
<feature type="compositionally biased region" description="Basic and acidic residues" evidence="4">
    <location>
        <begin position="36"/>
        <end position="47"/>
    </location>
</feature>
<dbReference type="GO" id="GO:0032798">
    <property type="term" value="C:Swi5-Sfr1 complex"/>
    <property type="evidence" value="ECO:0007669"/>
    <property type="project" value="TreeGrafter"/>
</dbReference>
<name>A0A317XGA5_9BASI</name>
<evidence type="ECO:0000313" key="5">
    <source>
        <dbReference type="EMBL" id="PWY96942.1"/>
    </source>
</evidence>
<dbReference type="Proteomes" id="UP000246740">
    <property type="component" value="Unassembled WGS sequence"/>
</dbReference>
<dbReference type="EMBL" id="KZ819235">
    <property type="protein sequence ID" value="PWY96942.1"/>
    <property type="molecule type" value="Genomic_DNA"/>
</dbReference>
<evidence type="ECO:0008006" key="7">
    <source>
        <dbReference type="Google" id="ProtNLM"/>
    </source>
</evidence>
<dbReference type="Gene3D" id="1.20.5.170">
    <property type="match status" value="1"/>
</dbReference>
<feature type="compositionally biased region" description="Low complexity" evidence="4">
    <location>
        <begin position="72"/>
        <end position="94"/>
    </location>
</feature>
<gene>
    <name evidence="5" type="ORF">BCV70DRAFT_203313</name>
</gene>
<dbReference type="GO" id="GO:0010772">
    <property type="term" value="P:meiotic DNA recombinase assembly involved in reciprocal meiotic recombination"/>
    <property type="evidence" value="ECO:0007669"/>
    <property type="project" value="TreeGrafter"/>
</dbReference>
<accession>A0A317XGA5</accession>
<reference evidence="5 6" key="1">
    <citation type="journal article" date="2018" name="Mol. Biol. Evol.">
        <title>Broad Genomic Sampling Reveals a Smut Pathogenic Ancestry of the Fungal Clade Ustilaginomycotina.</title>
        <authorList>
            <person name="Kijpornyongpan T."/>
            <person name="Mondo S.J."/>
            <person name="Barry K."/>
            <person name="Sandor L."/>
            <person name="Lee J."/>
            <person name="Lipzen A."/>
            <person name="Pangilinan J."/>
            <person name="LaButti K."/>
            <person name="Hainaut M."/>
            <person name="Henrissat B."/>
            <person name="Grigoriev I.V."/>
            <person name="Spatafora J.W."/>
            <person name="Aime M.C."/>
        </authorList>
    </citation>
    <scope>NUCLEOTIDE SEQUENCE [LARGE SCALE GENOMIC DNA]</scope>
    <source>
        <strain evidence="5 6">MCA 3645</strain>
    </source>
</reference>
<dbReference type="PANTHER" id="PTHR28529:SF2">
    <property type="entry name" value="DNA REPAIR PROTEIN SWI5 HOMOLOG"/>
    <property type="match status" value="1"/>
</dbReference>
<sequence>MRRSGSPSKSARRARVSEETTAAAGPGSAFKPLTIHRREAFDSRDTNASRINAGTSSSVSVSSNVHKTEVCTAKTSVSSSSPATTSTSVATSSPTKRKAQGPAPPRTLEELRDEISDLEILVENRLRDHNEARRRQHLPEQDPQAVVQTYIQLLNDYNRVKDTTQTLFDKIAEYEQITARAVHARYGLSDSD</sequence>
<evidence type="ECO:0000313" key="6">
    <source>
        <dbReference type="Proteomes" id="UP000246740"/>
    </source>
</evidence>
<dbReference type="PANTHER" id="PTHR28529">
    <property type="entry name" value="DNA REPAIR PROTEIN SWI5 HOMOLOG"/>
    <property type="match status" value="1"/>
</dbReference>
<protein>
    <recommendedName>
        <fullName evidence="7">Swi5-domain-containing protein</fullName>
    </recommendedName>
</protein>
<evidence type="ECO:0000256" key="2">
    <source>
        <dbReference type="ARBA" id="ARBA00022763"/>
    </source>
</evidence>
<dbReference type="Pfam" id="PF07061">
    <property type="entry name" value="Swi5"/>
    <property type="match status" value="1"/>
</dbReference>